<organism evidence="2 3">
    <name type="scientific">Limnospira platensis NIES-46</name>
    <dbReference type="NCBI Taxonomy" id="1236695"/>
    <lineage>
        <taxon>Bacteria</taxon>
        <taxon>Bacillati</taxon>
        <taxon>Cyanobacteriota</taxon>
        <taxon>Cyanophyceae</taxon>
        <taxon>Oscillatoriophycideae</taxon>
        <taxon>Oscillatoriales</taxon>
        <taxon>Sirenicapillariaceae</taxon>
        <taxon>Limnospira</taxon>
    </lineage>
</organism>
<keyword evidence="3" id="KW-1185">Reference proteome</keyword>
<dbReference type="Proteomes" id="UP000326169">
    <property type="component" value="Unassembled WGS sequence"/>
</dbReference>
<dbReference type="EMBL" id="BIMW01000001">
    <property type="protein sequence ID" value="GCE92073.1"/>
    <property type="molecule type" value="Genomic_DNA"/>
</dbReference>
<sequence length="130" mass="14948">MIKKSIAGLLAASYVTISAPAVNALDLRTRWTILEKSWQPINSTLSLIYIDSRSNYVSFYTREKFFNNSIKISEVTVDCNRSERVLVTQTVSLSSNNQVINHRYCRPTQENCSVRPDINMRQALDIVCRW</sequence>
<protein>
    <submittedName>
        <fullName evidence="2">Uncharacterized protein</fullName>
    </submittedName>
</protein>
<name>A0A5M3SY99_LIMPL</name>
<reference evidence="2 3" key="1">
    <citation type="journal article" date="2019" name="J Genomics">
        <title>The Draft Genome of a Hydrogen-producing Cyanobacterium, Arthrospira platensis NIES-46.</title>
        <authorList>
            <person name="Suzuki S."/>
            <person name="Yamaguchi H."/>
            <person name="Kawachi M."/>
        </authorList>
    </citation>
    <scope>NUCLEOTIDE SEQUENCE [LARGE SCALE GENOMIC DNA]</scope>
    <source>
        <strain evidence="2 3">NIES-46</strain>
    </source>
</reference>
<proteinExistence type="predicted"/>
<gene>
    <name evidence="2" type="ORF">NIES46_01080</name>
</gene>
<comment type="caution">
    <text evidence="2">The sequence shown here is derived from an EMBL/GenBank/DDBJ whole genome shotgun (WGS) entry which is preliminary data.</text>
</comment>
<feature type="chain" id="PRO_5046214304" evidence="1">
    <location>
        <begin position="25"/>
        <end position="130"/>
    </location>
</feature>
<evidence type="ECO:0000313" key="3">
    <source>
        <dbReference type="Proteomes" id="UP000326169"/>
    </source>
</evidence>
<evidence type="ECO:0000256" key="1">
    <source>
        <dbReference type="SAM" id="SignalP"/>
    </source>
</evidence>
<keyword evidence="1" id="KW-0732">Signal</keyword>
<feature type="signal peptide" evidence="1">
    <location>
        <begin position="1"/>
        <end position="24"/>
    </location>
</feature>
<evidence type="ECO:0000313" key="2">
    <source>
        <dbReference type="EMBL" id="GCE92073.1"/>
    </source>
</evidence>
<accession>A0A5M3SY99</accession>